<dbReference type="Pfam" id="PF13460">
    <property type="entry name" value="NAD_binding_10"/>
    <property type="match status" value="1"/>
</dbReference>
<dbReference type="Gene3D" id="3.90.25.10">
    <property type="entry name" value="UDP-galactose 4-epimerase, domain 1"/>
    <property type="match status" value="1"/>
</dbReference>
<keyword evidence="3" id="KW-1185">Reference proteome</keyword>
<evidence type="ECO:0000259" key="1">
    <source>
        <dbReference type="Pfam" id="PF13460"/>
    </source>
</evidence>
<dbReference type="AlphaFoldDB" id="A0A6N8JBJ0"/>
<proteinExistence type="predicted"/>
<dbReference type="OrthoDB" id="2149806at2"/>
<feature type="domain" description="NAD(P)-binding" evidence="1">
    <location>
        <begin position="8"/>
        <end position="116"/>
    </location>
</feature>
<dbReference type="RefSeq" id="WP_157300117.1">
    <property type="nucleotide sequence ID" value="NZ_BAAAZB010000025.1"/>
</dbReference>
<dbReference type="Gene3D" id="3.40.50.720">
    <property type="entry name" value="NAD(P)-binding Rossmann-like Domain"/>
    <property type="match status" value="1"/>
</dbReference>
<sequence length="293" mass="31893">MKIAIAAATGNIGSATARQVVLNGAIPILLGQNIDRLNKLNITGAIAKVADLSDAAGLIKATHGADALFWLVPPVAAAPSLKEWYNKITAAGIAAVQQNDIKRVVLISSLGVSTTPNLGTITYCGIMEEAFDKLGVNVLALRPGYFMENFLLQAQSIKEKGEFSFTYDALHDIPFVSTEDVGNIAAKYLLDENWAGHWKLNLMGPENITLSDVALRLSTLTDKPVRYRQESFEEIKFRFNNWGVGETIQDELIDLFKALGDSNGAYATPRTPEAYTATSFDQFVINKLMPVLI</sequence>
<dbReference type="InterPro" id="IPR051604">
    <property type="entry name" value="Ergot_Alk_Oxidoreductase"/>
</dbReference>
<dbReference type="Proteomes" id="UP000468388">
    <property type="component" value="Unassembled WGS sequence"/>
</dbReference>
<organism evidence="2 3">
    <name type="scientific">Chitinophaga oryziterrae</name>
    <dbReference type="NCBI Taxonomy" id="1031224"/>
    <lineage>
        <taxon>Bacteria</taxon>
        <taxon>Pseudomonadati</taxon>
        <taxon>Bacteroidota</taxon>
        <taxon>Chitinophagia</taxon>
        <taxon>Chitinophagales</taxon>
        <taxon>Chitinophagaceae</taxon>
        <taxon>Chitinophaga</taxon>
    </lineage>
</organism>
<dbReference type="InterPro" id="IPR016040">
    <property type="entry name" value="NAD(P)-bd_dom"/>
</dbReference>
<evidence type="ECO:0000313" key="2">
    <source>
        <dbReference type="EMBL" id="MVT41492.1"/>
    </source>
</evidence>
<comment type="caution">
    <text evidence="2">The sequence shown here is derived from an EMBL/GenBank/DDBJ whole genome shotgun (WGS) entry which is preliminary data.</text>
</comment>
<name>A0A6N8JBJ0_9BACT</name>
<dbReference type="PANTHER" id="PTHR43162:SF1">
    <property type="entry name" value="PRESTALK A DIFFERENTIATION PROTEIN A"/>
    <property type="match status" value="1"/>
</dbReference>
<dbReference type="EMBL" id="WRXO01000003">
    <property type="protein sequence ID" value="MVT41492.1"/>
    <property type="molecule type" value="Genomic_DNA"/>
</dbReference>
<protein>
    <submittedName>
        <fullName evidence="2">NAD(P)H-binding protein</fullName>
    </submittedName>
</protein>
<dbReference type="PANTHER" id="PTHR43162">
    <property type="match status" value="1"/>
</dbReference>
<gene>
    <name evidence="2" type="ORF">GO495_12935</name>
</gene>
<evidence type="ECO:0000313" key="3">
    <source>
        <dbReference type="Proteomes" id="UP000468388"/>
    </source>
</evidence>
<dbReference type="InterPro" id="IPR036291">
    <property type="entry name" value="NAD(P)-bd_dom_sf"/>
</dbReference>
<dbReference type="SUPFAM" id="SSF51735">
    <property type="entry name" value="NAD(P)-binding Rossmann-fold domains"/>
    <property type="match status" value="1"/>
</dbReference>
<accession>A0A6N8JBJ0</accession>
<reference evidence="2 3" key="1">
    <citation type="submission" date="2019-12" db="EMBL/GenBank/DDBJ databases">
        <title>The draft genomic sequence of strain Chitinophaga oryziterrae JCM 16595.</title>
        <authorList>
            <person name="Zhang X."/>
        </authorList>
    </citation>
    <scope>NUCLEOTIDE SEQUENCE [LARGE SCALE GENOMIC DNA]</scope>
    <source>
        <strain evidence="2 3">JCM 16595</strain>
    </source>
</reference>